<sequence length="127" mass="14606">MWLGNNEISLVIFKNPKDRDLQEALVKALGLGQVDVDEIICEDLTTWIHHPCRAKPFLHLIKQLCLNACPKLEKFPQVQVCDRVCTRPTLHRIISIHKNKAKLRCLKIKQEGQKVDKSVDSKKEEEG</sequence>
<evidence type="ECO:0000313" key="1">
    <source>
        <dbReference type="EMBL" id="KAA0060155.1"/>
    </source>
</evidence>
<name>A0A5A7V2P9_CUCMM</name>
<evidence type="ECO:0000313" key="2">
    <source>
        <dbReference type="Proteomes" id="UP000321393"/>
    </source>
</evidence>
<gene>
    <name evidence="1" type="ORF">E6C27_scaffold542G00180</name>
</gene>
<organism evidence="1 2">
    <name type="scientific">Cucumis melo var. makuwa</name>
    <name type="common">Oriental melon</name>
    <dbReference type="NCBI Taxonomy" id="1194695"/>
    <lineage>
        <taxon>Eukaryota</taxon>
        <taxon>Viridiplantae</taxon>
        <taxon>Streptophyta</taxon>
        <taxon>Embryophyta</taxon>
        <taxon>Tracheophyta</taxon>
        <taxon>Spermatophyta</taxon>
        <taxon>Magnoliopsida</taxon>
        <taxon>eudicotyledons</taxon>
        <taxon>Gunneridae</taxon>
        <taxon>Pentapetalae</taxon>
        <taxon>rosids</taxon>
        <taxon>fabids</taxon>
        <taxon>Cucurbitales</taxon>
        <taxon>Cucurbitaceae</taxon>
        <taxon>Benincaseae</taxon>
        <taxon>Cucumis</taxon>
    </lineage>
</organism>
<comment type="caution">
    <text evidence="1">The sequence shown here is derived from an EMBL/GenBank/DDBJ whole genome shotgun (WGS) entry which is preliminary data.</text>
</comment>
<reference evidence="1 2" key="1">
    <citation type="submission" date="2019-08" db="EMBL/GenBank/DDBJ databases">
        <title>Draft genome sequences of two oriental melons (Cucumis melo L. var makuwa).</title>
        <authorList>
            <person name="Kwon S.-Y."/>
        </authorList>
    </citation>
    <scope>NUCLEOTIDE SEQUENCE [LARGE SCALE GENOMIC DNA]</scope>
    <source>
        <strain evidence="2">cv. SW 3</strain>
        <tissue evidence="1">Leaf</tissue>
    </source>
</reference>
<protein>
    <submittedName>
        <fullName evidence="1">Uncharacterized protein</fullName>
    </submittedName>
</protein>
<dbReference type="Proteomes" id="UP000321393">
    <property type="component" value="Unassembled WGS sequence"/>
</dbReference>
<accession>A0A5A7V2P9</accession>
<proteinExistence type="predicted"/>
<dbReference type="EMBL" id="SSTE01005702">
    <property type="protein sequence ID" value="KAA0060155.1"/>
    <property type="molecule type" value="Genomic_DNA"/>
</dbReference>
<dbReference type="AlphaFoldDB" id="A0A5A7V2P9"/>